<dbReference type="EMBL" id="CAJNNW010029444">
    <property type="protein sequence ID" value="CAE8700282.1"/>
    <property type="molecule type" value="Genomic_DNA"/>
</dbReference>
<accession>A0A813KIX9</accession>
<dbReference type="Gene3D" id="3.40.50.12780">
    <property type="entry name" value="N-terminal domain of ligase-like"/>
    <property type="match status" value="1"/>
</dbReference>
<sequence>MWHLLAQRSSKALASSGSSGLESVAALVDDTLPLGQEVVSLQKLLCQVACLVERIESLFPPATDGGGGGDDVWPLALCFERTSPAAVVALLSAFYLRVPYLPLAPAGGVGFGAPSSRLGLLLAKARAQLVLCEAATSQTARAAWAASEGTTAEVHE</sequence>
<dbReference type="Proteomes" id="UP000626109">
    <property type="component" value="Unassembled WGS sequence"/>
</dbReference>
<feature type="non-terminal residue" evidence="1">
    <location>
        <position position="1"/>
    </location>
</feature>
<evidence type="ECO:0000313" key="2">
    <source>
        <dbReference type="Proteomes" id="UP000626109"/>
    </source>
</evidence>
<reference evidence="1" key="1">
    <citation type="submission" date="2021-02" db="EMBL/GenBank/DDBJ databases">
        <authorList>
            <person name="Dougan E. K."/>
            <person name="Rhodes N."/>
            <person name="Thang M."/>
            <person name="Chan C."/>
        </authorList>
    </citation>
    <scope>NUCLEOTIDE SEQUENCE</scope>
</reference>
<name>A0A813KIX9_POLGL</name>
<dbReference type="InterPro" id="IPR042099">
    <property type="entry name" value="ANL_N_sf"/>
</dbReference>
<organism evidence="1 2">
    <name type="scientific">Polarella glacialis</name>
    <name type="common">Dinoflagellate</name>
    <dbReference type="NCBI Taxonomy" id="89957"/>
    <lineage>
        <taxon>Eukaryota</taxon>
        <taxon>Sar</taxon>
        <taxon>Alveolata</taxon>
        <taxon>Dinophyceae</taxon>
        <taxon>Suessiales</taxon>
        <taxon>Suessiaceae</taxon>
        <taxon>Polarella</taxon>
    </lineage>
</organism>
<dbReference type="AlphaFoldDB" id="A0A813KIX9"/>
<gene>
    <name evidence="1" type="ORF">PGLA2088_LOCUS31540</name>
</gene>
<proteinExistence type="predicted"/>
<comment type="caution">
    <text evidence="1">The sequence shown here is derived from an EMBL/GenBank/DDBJ whole genome shotgun (WGS) entry which is preliminary data.</text>
</comment>
<evidence type="ECO:0000313" key="1">
    <source>
        <dbReference type="EMBL" id="CAE8700282.1"/>
    </source>
</evidence>
<protein>
    <submittedName>
        <fullName evidence="1">Uncharacterized protein</fullName>
    </submittedName>
</protein>